<keyword evidence="2" id="KW-0808">Transferase</keyword>
<gene>
    <name evidence="2" type="ORF">B2J69_02675</name>
</gene>
<keyword evidence="3" id="KW-1185">Reference proteome</keyword>
<dbReference type="RefSeq" id="WP_081136096.1">
    <property type="nucleotide sequence ID" value="NZ_MWUE01000004.1"/>
</dbReference>
<sequence>MNTIRNRIQNQVFRVNGLALNEFDISQPPGDPGLFGPDSVIWRVHGDFPSMLCGGISALLLQMLHPSALAGVWDHSNFRQDMLGRLRRTSQFIAVTTFGNRHDASLLIERVKKIHLRVSGVDNYGQPYAASDPHLLTWVHVAETSAFLAAHLRFKNPRLSLAEQDRYYQEAALIAEALGATEVPKSVAAVARYLHDMRGELRFDARTAEVTRLLREAPAPTWQAKPAMHVMLRSGMALLPDWAQAMSGQQIGALSRALLDAEMRLLAKTLRWSITRGAYHRAMLRMGRQP</sequence>
<dbReference type="InterPro" id="IPR018713">
    <property type="entry name" value="MPAB/Lcp_cat_dom"/>
</dbReference>
<feature type="domain" description="ER-bound oxygenase mpaB/mpaB'/Rubber oxygenase catalytic" evidence="1">
    <location>
        <begin position="42"/>
        <end position="272"/>
    </location>
</feature>
<dbReference type="Pfam" id="PF09995">
    <property type="entry name" value="MPAB_Lcp_cat"/>
    <property type="match status" value="1"/>
</dbReference>
<dbReference type="Proteomes" id="UP000192769">
    <property type="component" value="Unassembled WGS sequence"/>
</dbReference>
<comment type="caution">
    <text evidence="2">The sequence shown here is derived from an EMBL/GenBank/DDBJ whole genome shotgun (WGS) entry which is preliminary data.</text>
</comment>
<keyword evidence="2" id="KW-0418">Kinase</keyword>
<dbReference type="OrthoDB" id="108890at2"/>
<dbReference type="GO" id="GO:0016301">
    <property type="term" value="F:kinase activity"/>
    <property type="evidence" value="ECO:0007669"/>
    <property type="project" value="UniProtKB-KW"/>
</dbReference>
<protein>
    <submittedName>
        <fullName evidence="2">Histidine kinase</fullName>
    </submittedName>
</protein>
<evidence type="ECO:0000313" key="2">
    <source>
        <dbReference type="EMBL" id="OQP35919.1"/>
    </source>
</evidence>
<dbReference type="GO" id="GO:0016491">
    <property type="term" value="F:oxidoreductase activity"/>
    <property type="evidence" value="ECO:0007669"/>
    <property type="project" value="InterPro"/>
</dbReference>
<accession>A0A1V9DPY5</accession>
<dbReference type="PANTHER" id="PTHR36151:SF3">
    <property type="entry name" value="ER-BOUND OXYGENASE MPAB_MPAB'_RUBBER OXYGENASE CATALYTIC DOMAIN-CONTAINING PROTEIN"/>
    <property type="match status" value="1"/>
</dbReference>
<dbReference type="PANTHER" id="PTHR36151">
    <property type="entry name" value="BLR2777 PROTEIN"/>
    <property type="match status" value="1"/>
</dbReference>
<proteinExistence type="predicted"/>
<evidence type="ECO:0000259" key="1">
    <source>
        <dbReference type="Pfam" id="PF09995"/>
    </source>
</evidence>
<name>A0A1V9DPY5_9GAMM</name>
<organism evidence="2 3">
    <name type="scientific">Pantoea latae</name>
    <dbReference type="NCBI Taxonomy" id="1964541"/>
    <lineage>
        <taxon>Bacteria</taxon>
        <taxon>Pseudomonadati</taxon>
        <taxon>Pseudomonadota</taxon>
        <taxon>Gammaproteobacteria</taxon>
        <taxon>Enterobacterales</taxon>
        <taxon>Erwiniaceae</taxon>
        <taxon>Pantoea</taxon>
    </lineage>
</organism>
<dbReference type="EMBL" id="MWUE01000004">
    <property type="protein sequence ID" value="OQP35919.1"/>
    <property type="molecule type" value="Genomic_DNA"/>
</dbReference>
<evidence type="ECO:0000313" key="3">
    <source>
        <dbReference type="Proteomes" id="UP000192769"/>
    </source>
</evidence>
<dbReference type="AlphaFoldDB" id="A0A1V9DPY5"/>
<reference evidence="2 3" key="1">
    <citation type="submission" date="2017-02" db="EMBL/GenBank/DDBJ databases">
        <title>Whole genome shotgun sequence of Pantoea agglomerans strain AS1 isolated from a cycad, Zamia floridana in Central Florida, USA.</title>
        <authorList>
            <person name="Lata P."/>
            <person name="Govindarajan S."/>
            <person name="Qi F."/>
            <person name="Li J.-L."/>
            <person name="Maurya S.K."/>
            <person name="Sahoo M.K."/>
        </authorList>
    </citation>
    <scope>NUCLEOTIDE SEQUENCE [LARGE SCALE GENOMIC DNA]</scope>
    <source>
        <strain evidence="2 3">AS1</strain>
    </source>
</reference>